<accession>A0A9R0JIX6</accession>
<evidence type="ECO:0000259" key="1">
    <source>
        <dbReference type="Pfam" id="PF10551"/>
    </source>
</evidence>
<dbReference type="AlphaFoldDB" id="A0A9R0JIX6"/>
<evidence type="ECO:0000313" key="2">
    <source>
        <dbReference type="Proteomes" id="UP000813463"/>
    </source>
</evidence>
<dbReference type="Proteomes" id="UP000813463">
    <property type="component" value="Chromosome 6"/>
</dbReference>
<feature type="domain" description="MULE transposase" evidence="1">
    <location>
        <begin position="11"/>
        <end position="70"/>
    </location>
</feature>
<dbReference type="GeneID" id="110776033"/>
<protein>
    <recommendedName>
        <fullName evidence="1">MULE transposase domain-containing protein</fullName>
    </recommendedName>
</protein>
<dbReference type="InterPro" id="IPR018289">
    <property type="entry name" value="MULE_transposase_dom"/>
</dbReference>
<dbReference type="RefSeq" id="XP_021836304.1">
    <property type="nucleotide sequence ID" value="XM_021980612.2"/>
</dbReference>
<dbReference type="InterPro" id="IPR052579">
    <property type="entry name" value="Zinc_finger_SWIM"/>
</dbReference>
<reference evidence="2" key="1">
    <citation type="journal article" date="2021" name="Nat. Commun.">
        <title>Genomic analyses provide insights into spinach domestication and the genetic basis of agronomic traits.</title>
        <authorList>
            <person name="Cai X."/>
            <person name="Sun X."/>
            <person name="Xu C."/>
            <person name="Sun H."/>
            <person name="Wang X."/>
            <person name="Ge C."/>
            <person name="Zhang Z."/>
            <person name="Wang Q."/>
            <person name="Fei Z."/>
            <person name="Jiao C."/>
            <person name="Wang Q."/>
        </authorList>
    </citation>
    <scope>NUCLEOTIDE SEQUENCE [LARGE SCALE GENOMIC DNA]</scope>
    <source>
        <strain evidence="2">cv. Varoflay</strain>
    </source>
</reference>
<dbReference type="OrthoDB" id="2422440at2759"/>
<proteinExistence type="predicted"/>
<name>A0A9R0JIX6_SPIOL</name>
<sequence length="309" mass="35472">MVEVLRTYPLVIGMDTTYKTNKYGFPFLEIVGVTPTNQNFLIAYAIIKDETTDNYRWVLEKLKMLLGASHINNDVEAHVGKICGNKLNGEYFKNGVWKRIMNATSEDAYNAAVADMEENWSRWTAIMTYVHGTWLKHKEKFLRYETNKVLHFGNRTTCRVESQHSVLKSWLGNSHGALDTVFRKVHAAVENQFIEIKNRLESSRQKHGVKYDGFLFQHLTGRVSHHALHLILEEQKRMWELSVEVYERCGCALLTTHGLPCACTIFTANQGGVGLYIDLIDPFWKTLRIGEGANIPQFLEETAQDADHF</sequence>
<dbReference type="PANTHER" id="PTHR31569">
    <property type="entry name" value="SWIM-TYPE DOMAIN-CONTAINING PROTEIN"/>
    <property type="match status" value="1"/>
</dbReference>
<organism evidence="2 3">
    <name type="scientific">Spinacia oleracea</name>
    <name type="common">Spinach</name>
    <dbReference type="NCBI Taxonomy" id="3562"/>
    <lineage>
        <taxon>Eukaryota</taxon>
        <taxon>Viridiplantae</taxon>
        <taxon>Streptophyta</taxon>
        <taxon>Embryophyta</taxon>
        <taxon>Tracheophyta</taxon>
        <taxon>Spermatophyta</taxon>
        <taxon>Magnoliopsida</taxon>
        <taxon>eudicotyledons</taxon>
        <taxon>Gunneridae</taxon>
        <taxon>Pentapetalae</taxon>
        <taxon>Caryophyllales</taxon>
        <taxon>Chenopodiaceae</taxon>
        <taxon>Chenopodioideae</taxon>
        <taxon>Anserineae</taxon>
        <taxon>Spinacia</taxon>
    </lineage>
</organism>
<keyword evidence="2" id="KW-1185">Reference proteome</keyword>
<dbReference type="KEGG" id="soe:110776033"/>
<reference evidence="3" key="2">
    <citation type="submission" date="2025-08" db="UniProtKB">
        <authorList>
            <consortium name="RefSeq"/>
        </authorList>
    </citation>
    <scope>IDENTIFICATION</scope>
    <source>
        <tissue evidence="3">Leaf</tissue>
    </source>
</reference>
<evidence type="ECO:0000313" key="3">
    <source>
        <dbReference type="RefSeq" id="XP_021836304.1"/>
    </source>
</evidence>
<gene>
    <name evidence="3" type="primary">LOC110776033</name>
</gene>
<dbReference type="Pfam" id="PF10551">
    <property type="entry name" value="MULE"/>
    <property type="match status" value="1"/>
</dbReference>
<dbReference type="PANTHER" id="PTHR31569:SF4">
    <property type="entry name" value="SWIM-TYPE DOMAIN-CONTAINING PROTEIN"/>
    <property type="match status" value="1"/>
</dbReference>